<dbReference type="EMBL" id="CAJVPY010019736">
    <property type="protein sequence ID" value="CAG8772731.1"/>
    <property type="molecule type" value="Genomic_DNA"/>
</dbReference>
<dbReference type="AlphaFoldDB" id="A0A9N9JC45"/>
<name>A0A9N9JC45_9GLOM</name>
<keyword evidence="2" id="KW-1185">Reference proteome</keyword>
<proteinExistence type="predicted"/>
<evidence type="ECO:0000313" key="2">
    <source>
        <dbReference type="Proteomes" id="UP000789405"/>
    </source>
</evidence>
<feature type="non-terminal residue" evidence="1">
    <location>
        <position position="70"/>
    </location>
</feature>
<sequence length="70" mass="8150">MDSQEIMDFENIMGSEDIMDSDIMDSDILDSNILDSNNDFITPSKNFGIYWTGFLHSKEFKNDKARQYNT</sequence>
<dbReference type="Proteomes" id="UP000789405">
    <property type="component" value="Unassembled WGS sequence"/>
</dbReference>
<comment type="caution">
    <text evidence="1">The sequence shown here is derived from an EMBL/GenBank/DDBJ whole genome shotgun (WGS) entry which is preliminary data.</text>
</comment>
<organism evidence="1 2">
    <name type="scientific">Dentiscutata erythropus</name>
    <dbReference type="NCBI Taxonomy" id="1348616"/>
    <lineage>
        <taxon>Eukaryota</taxon>
        <taxon>Fungi</taxon>
        <taxon>Fungi incertae sedis</taxon>
        <taxon>Mucoromycota</taxon>
        <taxon>Glomeromycotina</taxon>
        <taxon>Glomeromycetes</taxon>
        <taxon>Diversisporales</taxon>
        <taxon>Gigasporaceae</taxon>
        <taxon>Dentiscutata</taxon>
    </lineage>
</organism>
<reference evidence="1" key="1">
    <citation type="submission" date="2021-06" db="EMBL/GenBank/DDBJ databases">
        <authorList>
            <person name="Kallberg Y."/>
            <person name="Tangrot J."/>
            <person name="Rosling A."/>
        </authorList>
    </citation>
    <scope>NUCLEOTIDE SEQUENCE</scope>
    <source>
        <strain evidence="1">MA453B</strain>
    </source>
</reference>
<gene>
    <name evidence="1" type="ORF">DERYTH_LOCUS18840</name>
</gene>
<accession>A0A9N9JC45</accession>
<protein>
    <submittedName>
        <fullName evidence="1">21688_t:CDS:1</fullName>
    </submittedName>
</protein>
<evidence type="ECO:0000313" key="1">
    <source>
        <dbReference type="EMBL" id="CAG8772731.1"/>
    </source>
</evidence>